<dbReference type="SUPFAM" id="SSF48403">
    <property type="entry name" value="Ankyrin repeat"/>
    <property type="match status" value="3"/>
</dbReference>
<dbReference type="Pfam" id="PF00023">
    <property type="entry name" value="Ank"/>
    <property type="match status" value="1"/>
</dbReference>
<evidence type="ECO:0000313" key="6">
    <source>
        <dbReference type="Proteomes" id="UP000605986"/>
    </source>
</evidence>
<keyword evidence="2 3" id="KW-0040">ANK repeat</keyword>
<evidence type="ECO:0000256" key="2">
    <source>
        <dbReference type="ARBA" id="ARBA00023043"/>
    </source>
</evidence>
<feature type="repeat" description="ANK" evidence="3">
    <location>
        <begin position="1100"/>
        <end position="1132"/>
    </location>
</feature>
<feature type="repeat" description="ANK" evidence="3">
    <location>
        <begin position="1561"/>
        <end position="1593"/>
    </location>
</feature>
<dbReference type="PROSITE" id="PS50297">
    <property type="entry name" value="ANK_REP_REGION"/>
    <property type="match status" value="5"/>
</dbReference>
<evidence type="ECO:0000259" key="4">
    <source>
        <dbReference type="PROSITE" id="PS50837"/>
    </source>
</evidence>
<proteinExistence type="predicted"/>
<gene>
    <name evidence="5" type="ORF">F53441_10776</name>
</gene>
<dbReference type="InterPro" id="IPR056884">
    <property type="entry name" value="NPHP3-like_N"/>
</dbReference>
<dbReference type="InterPro" id="IPR002110">
    <property type="entry name" value="Ankyrin_rpt"/>
</dbReference>
<feature type="repeat" description="ANK" evidence="3">
    <location>
        <begin position="1528"/>
        <end position="1560"/>
    </location>
</feature>
<accession>A0A8H4K8P7</accession>
<dbReference type="InterPro" id="IPR007111">
    <property type="entry name" value="NACHT_NTPase"/>
</dbReference>
<dbReference type="PROSITE" id="PS50837">
    <property type="entry name" value="NACHT"/>
    <property type="match status" value="1"/>
</dbReference>
<feature type="repeat" description="ANK" evidence="3">
    <location>
        <begin position="1801"/>
        <end position="1833"/>
    </location>
</feature>
<dbReference type="Pfam" id="PF24883">
    <property type="entry name" value="NPHP3_N"/>
    <property type="match status" value="1"/>
</dbReference>
<dbReference type="Gene3D" id="1.25.40.20">
    <property type="entry name" value="Ankyrin repeat-containing domain"/>
    <property type="match status" value="7"/>
</dbReference>
<comment type="caution">
    <text evidence="5">The sequence shown here is derived from an EMBL/GenBank/DDBJ whole genome shotgun (WGS) entry which is preliminary data.</text>
</comment>
<dbReference type="PANTHER" id="PTHR24198:SF165">
    <property type="entry name" value="ANKYRIN REPEAT-CONTAINING PROTEIN-RELATED"/>
    <property type="match status" value="1"/>
</dbReference>
<dbReference type="InterPro" id="IPR027417">
    <property type="entry name" value="P-loop_NTPase"/>
</dbReference>
<evidence type="ECO:0000313" key="5">
    <source>
        <dbReference type="EMBL" id="KAF4445481.1"/>
    </source>
</evidence>
<evidence type="ECO:0000256" key="3">
    <source>
        <dbReference type="PROSITE-ProRule" id="PRU00023"/>
    </source>
</evidence>
<dbReference type="SUPFAM" id="SSF52540">
    <property type="entry name" value="P-loop containing nucleoside triphosphate hydrolases"/>
    <property type="match status" value="1"/>
</dbReference>
<sequence length="2152" mass="242565">MDPLSLSASIAGLVSLADLVYRASTKYVRGFKGAREEAQNLSREIRNFSLVLHNLSLIAFDLEEGQSLDGEPGSQQLSGLKPQHLHDCQQLLMKLEKGLFIREAQIDSSSRLERLQGRLKLPFSSEETKELIQDVQRQKQTIDLALGAESLGKLKTLLSRQSDTNDRVEKVQLTVEELLKAQSKIANDKKHNDVLDAFKKASPHREFETNRNLRYDLTGLWLTEGPDFLDWYTTAGSRIWFTGIPGAGKSVIAAAIIEECLRRNAGSSGTSLAYFFCTYRDENTHDVVSIFSSLCAQLALQNEQAFQKLEEYYDELRSDRSFHREPSAEGLTKVLHSMCTVFSKVYLVIDGLDECGEHVATSVRKLAALTKSSVSEVIRLALLSRDEIAIREILEGRFHNVEIAAHTEDIRLYVAAKLEERIARRELRLRDLTLKDQILDRLVNGAKGMFRWVACQLDHLCELQTDRARKQALDQLPPTLFATYERILMKIERYSEDVRRMVQRTLLFISAPSPRTRVALCFEEASEVISLADGSDTLDEDEIVEKADIMRWCSSLVRTCSDGFHIEFAHFSVKEYLQGECLKHPILSFYGVSEEKACGVIGSFCIRYLTLKDHERLPRHEKDEIGRILERRKSRPFYEHASISWPYYLDRVDRIEKLSHFIFGFFQLPKTPSFCAWAIEFLCHCDDLSDLLQHSAVIRGSDYLSDITMSLATISAVLRPDFTPLHMAAALWMPDLCRHLLKEGANPNLRSKFGTPLQCAIGGLLVFTKQGKIIDPHTSFEYYPQDEFSRGYARRDTVKIMLEAGSRTDLQFRSPLLARPVSNLSLAVIASNLDYGFEIVVDLIESGITILDEDLPNFRPHYDVYMKFGWKVLTDDPHNGEKYVKLLETIGNQTMMGAAASRLYHETLRLVTNLGIPMPNQPLFSLSEEELFKLLKTWIEQNDVRKLETFLETGQSEAIRRIRFNEQGRDWTVLHLATYRECLDVLNALLEFGLDPNIGAADGTTPLHLCTEVDIFRALLQHGASTHIPDKQGMTVWHCSSYPHLAYLMDQLLELDDKDIALQMVSSKNETPICAALNLQKEEYISALLKYCNSKECWKSGHSIFQEATSQGSSAVIKVLLEVGVELDGMDTYSGNPLHGLSEYTDLDCILMLKSMFPLDQRREKDNLTPAELMLVRSLRDEVKREKEIFIALLPATALSDASEASALWAFACSTAVSTTTPSEDTGLNDWIKCVFDTLIELGITKLYEEGTNSSALLPFMSQIDDRISLICIQAQQYFTIGRLSKWDWFSDAVNKIAKISNCLAGAIDEHGLVRLLFAAVLCDDYEMISWLIKNGVDIHSKVDGFSSLEFACLPDVQIGEQGFDVLVAHACPEKVDLELHYTAGLGRLGNGSILKLKRLLQAMVDCNLPITEEYGPPLVHHINRGALNTAEALLEAGADPWARGTFPYDAALAAVKAGHVFILNKILAMSRGNHFHHWNQTWADNIDGKWHAGGNALHLAASEGKQECLEFYLDRELLRDLEAVDYNLETPMHYAARSNRCFMMEILRARGANIDAKNKFGMTPLHLATLGQHIAAVLTLIKLGAKHEVCDEGLTPLAYAQQNREQVIIKALEGTYGVAETHDNTFMPQKRLRDPGLESKEAILKSDIALCKLLHARGIPIDMEKDTRIIQWLLDSGATVSTIFPEPYLGRFSNALEAALGQAELNHLLPNLLTRFGNYEALEIILGWLQATYLRKDDSTTDFSTRRSSSSYNPLSAYTNQRNALWPHDSVLHSAARSGTVESIKLLVDNGANLEEPNSYNNTPLHVAVAFGSLEVVECLLAYGARPDAPNESDCTPLMVACSHARWEVMETLVQYYQGGMKTDSAGRSLLHILIQYTDANHETPNERIFRLCLDSEVDIHRVNSLGWSAIHGLLVSPKPTYLWSLLNRDAHLLQPRRMAPWSDNLFGYNVEMIDTLAKRLRWLSPLMTKDDMHHLSGLTIPGNHSLLCRAACWNSTEALENFLAAGVDDLEHRCDDHGTPLVAAISRLRIKAVKTLVRNGAKVPYQLSPPRDWKISMANTEFIIRQWLFVGRYLERRGIADDAANDAVQVGGWGGPRTAQVTLRWEWRRASDETMLEYASRRQKILRSLRGKVVKPVKWVDSVCDWKFEG</sequence>
<dbReference type="InterPro" id="IPR036770">
    <property type="entry name" value="Ankyrin_rpt-contain_sf"/>
</dbReference>
<dbReference type="EMBL" id="JAADJG010000521">
    <property type="protein sequence ID" value="KAF4445481.1"/>
    <property type="molecule type" value="Genomic_DNA"/>
</dbReference>
<feature type="repeat" description="ANK" evidence="3">
    <location>
        <begin position="720"/>
        <end position="752"/>
    </location>
</feature>
<dbReference type="Gene3D" id="3.40.50.300">
    <property type="entry name" value="P-loop containing nucleotide triphosphate hydrolases"/>
    <property type="match status" value="1"/>
</dbReference>
<evidence type="ECO:0000256" key="1">
    <source>
        <dbReference type="ARBA" id="ARBA00022737"/>
    </source>
</evidence>
<organism evidence="5 6">
    <name type="scientific">Fusarium austroafricanum</name>
    <dbReference type="NCBI Taxonomy" id="2364996"/>
    <lineage>
        <taxon>Eukaryota</taxon>
        <taxon>Fungi</taxon>
        <taxon>Dikarya</taxon>
        <taxon>Ascomycota</taxon>
        <taxon>Pezizomycotina</taxon>
        <taxon>Sordariomycetes</taxon>
        <taxon>Hypocreomycetidae</taxon>
        <taxon>Hypocreales</taxon>
        <taxon>Nectriaceae</taxon>
        <taxon>Fusarium</taxon>
        <taxon>Fusarium concolor species complex</taxon>
    </lineage>
</organism>
<dbReference type="Proteomes" id="UP000605986">
    <property type="component" value="Unassembled WGS sequence"/>
</dbReference>
<dbReference type="Pfam" id="PF12796">
    <property type="entry name" value="Ank_2"/>
    <property type="match status" value="3"/>
</dbReference>
<feature type="domain" description="NACHT" evidence="4">
    <location>
        <begin position="237"/>
        <end position="354"/>
    </location>
</feature>
<dbReference type="SMART" id="SM00248">
    <property type="entry name" value="ANK"/>
    <property type="match status" value="16"/>
</dbReference>
<reference evidence="5" key="1">
    <citation type="submission" date="2020-01" db="EMBL/GenBank/DDBJ databases">
        <title>Identification and distribution of gene clusters putatively required for synthesis of sphingolipid metabolism inhibitors in phylogenetically diverse species of the filamentous fungus Fusarium.</title>
        <authorList>
            <person name="Kim H.-S."/>
            <person name="Busman M."/>
            <person name="Brown D.W."/>
            <person name="Divon H."/>
            <person name="Uhlig S."/>
            <person name="Proctor R.H."/>
        </authorList>
    </citation>
    <scope>NUCLEOTIDE SEQUENCE</scope>
    <source>
        <strain evidence="5">NRRL 53441</strain>
    </source>
</reference>
<name>A0A8H4K8P7_9HYPO</name>
<keyword evidence="1" id="KW-0677">Repeat</keyword>
<protein>
    <submittedName>
        <fullName evidence="5">Ankyrin repeat protein</fullName>
    </submittedName>
</protein>
<dbReference type="PROSITE" id="PS50088">
    <property type="entry name" value="ANK_REPEAT"/>
    <property type="match status" value="6"/>
</dbReference>
<feature type="repeat" description="ANK" evidence="3">
    <location>
        <begin position="1768"/>
        <end position="1800"/>
    </location>
</feature>
<dbReference type="PANTHER" id="PTHR24198">
    <property type="entry name" value="ANKYRIN REPEAT AND PROTEIN KINASE DOMAIN-CONTAINING PROTEIN"/>
    <property type="match status" value="1"/>
</dbReference>
<dbReference type="OrthoDB" id="194358at2759"/>
<keyword evidence="6" id="KW-1185">Reference proteome</keyword>